<dbReference type="GO" id="GO:1901605">
    <property type="term" value="P:alpha-amino acid metabolic process"/>
    <property type="evidence" value="ECO:0007669"/>
    <property type="project" value="UniProtKB-ARBA"/>
</dbReference>
<gene>
    <name evidence="4" type="ORF">HOP40_20520</name>
</gene>
<comment type="cofactor">
    <cofactor evidence="1">
        <name>pyridoxal 5'-phosphate</name>
        <dbReference type="ChEBI" id="CHEBI:597326"/>
    </cofactor>
</comment>
<dbReference type="CDD" id="cd01561">
    <property type="entry name" value="CBS_like"/>
    <property type="match status" value="1"/>
</dbReference>
<evidence type="ECO:0000256" key="1">
    <source>
        <dbReference type="ARBA" id="ARBA00001933"/>
    </source>
</evidence>
<evidence type="ECO:0000256" key="2">
    <source>
        <dbReference type="ARBA" id="ARBA00022898"/>
    </source>
</evidence>
<name>A0A6M6JUR5_9PSEU</name>
<dbReference type="Gene3D" id="3.40.50.1100">
    <property type="match status" value="2"/>
</dbReference>
<feature type="domain" description="Tryptophan synthase beta chain-like PALP" evidence="3">
    <location>
        <begin position="4"/>
        <end position="287"/>
    </location>
</feature>
<evidence type="ECO:0000313" key="5">
    <source>
        <dbReference type="Proteomes" id="UP000505377"/>
    </source>
</evidence>
<dbReference type="EMBL" id="CP053564">
    <property type="protein sequence ID" value="QJY50776.1"/>
    <property type="molecule type" value="Genomic_DNA"/>
</dbReference>
<dbReference type="AlphaFoldDB" id="A0A6M6JUR5"/>
<dbReference type="KEGG" id="pbro:HOP40_20520"/>
<proteinExistence type="predicted"/>
<protein>
    <submittedName>
        <fullName evidence="4">PLP-dependent cysteine synthase family protein</fullName>
    </submittedName>
</protein>
<dbReference type="SUPFAM" id="SSF53686">
    <property type="entry name" value="Tryptophan synthase beta subunit-like PLP-dependent enzymes"/>
    <property type="match status" value="1"/>
</dbReference>
<reference evidence="4 5" key="1">
    <citation type="submission" date="2020-05" db="EMBL/GenBank/DDBJ databases">
        <authorList>
            <person name="Mo P."/>
        </authorList>
    </citation>
    <scope>NUCLEOTIDE SEQUENCE [LARGE SCALE GENOMIC DNA]</scope>
    <source>
        <strain evidence="4 5">Gen01</strain>
    </source>
</reference>
<dbReference type="InterPro" id="IPR001926">
    <property type="entry name" value="TrpB-like_PALP"/>
</dbReference>
<dbReference type="Proteomes" id="UP000505377">
    <property type="component" value="Chromosome"/>
</dbReference>
<dbReference type="InterPro" id="IPR050214">
    <property type="entry name" value="Cys_Synth/Cystath_Beta-Synth"/>
</dbReference>
<organism evidence="4 5">
    <name type="scientific">Pseudonocardia broussonetiae</name>
    <dbReference type="NCBI Taxonomy" id="2736640"/>
    <lineage>
        <taxon>Bacteria</taxon>
        <taxon>Bacillati</taxon>
        <taxon>Actinomycetota</taxon>
        <taxon>Actinomycetes</taxon>
        <taxon>Pseudonocardiales</taxon>
        <taxon>Pseudonocardiaceae</taxon>
        <taxon>Pseudonocardia</taxon>
    </lineage>
</organism>
<keyword evidence="2" id="KW-0663">Pyridoxal phosphate</keyword>
<evidence type="ECO:0000313" key="4">
    <source>
        <dbReference type="EMBL" id="QJY50776.1"/>
    </source>
</evidence>
<dbReference type="InterPro" id="IPR036052">
    <property type="entry name" value="TrpB-like_PALP_sf"/>
</dbReference>
<dbReference type="Pfam" id="PF00291">
    <property type="entry name" value="PALP"/>
    <property type="match status" value="1"/>
</dbReference>
<sequence>MPLVVGNTPLVRIDQPFTGDPRGFWAKLEGFNPGGIKDRPALHMVRRARERGDLADGARIVESTSGTLGLGLALAGIAYGHPVTLVSDPGMEPLMLRLLRAYGAEVHTVDEPCAEGGWQEARRRAVGSILRDHPGAYCPDQYHNPDNVAAYAPMAHELLEQTDGIDILVCSVGTGGHSAGLSSVLREHLPDLRVIGVDAIGSTIFGQSPRPRLMRGLGSSIYPRNVAYPTFDEVHWVAPAEAVWACRRLASTSYASGGWSVGAVGLVAGWAARTHPAGTRIVAIFPDGPQRYFDTVYNDEFCRRHGLLGAAPDLHPARIDDPGEREVTSWTRCTTVVDPTRSRAARIP</sequence>
<accession>A0A6M6JUR5</accession>
<keyword evidence="5" id="KW-1185">Reference proteome</keyword>
<evidence type="ECO:0000259" key="3">
    <source>
        <dbReference type="Pfam" id="PF00291"/>
    </source>
</evidence>
<dbReference type="PANTHER" id="PTHR10314">
    <property type="entry name" value="CYSTATHIONINE BETA-SYNTHASE"/>
    <property type="match status" value="1"/>
</dbReference>